<feature type="region of interest" description="Disordered" evidence="1">
    <location>
        <begin position="1"/>
        <end position="55"/>
    </location>
</feature>
<evidence type="ECO:0000313" key="2">
    <source>
        <dbReference type="EMBL" id="KAJ5098461.1"/>
    </source>
</evidence>
<feature type="region of interest" description="Disordered" evidence="1">
    <location>
        <begin position="411"/>
        <end position="432"/>
    </location>
</feature>
<proteinExistence type="predicted"/>
<evidence type="ECO:0000256" key="1">
    <source>
        <dbReference type="SAM" id="MobiDB-lite"/>
    </source>
</evidence>
<dbReference type="OrthoDB" id="5286775at2759"/>
<evidence type="ECO:0000313" key="3">
    <source>
        <dbReference type="Proteomes" id="UP001149074"/>
    </source>
</evidence>
<keyword evidence="3" id="KW-1185">Reference proteome</keyword>
<protein>
    <submittedName>
        <fullName evidence="2">Uncharacterized protein</fullName>
    </submittedName>
</protein>
<dbReference type="GeneID" id="81356935"/>
<dbReference type="Proteomes" id="UP001149074">
    <property type="component" value="Unassembled WGS sequence"/>
</dbReference>
<gene>
    <name evidence="2" type="ORF">N7532_005462</name>
</gene>
<accession>A0A9W9KAE7</accession>
<sequence length="432" mass="48583">MSSKRGRPVDSIQPNLKKGKSSKDIDEPRASQSPKNGQDIPEEGKKPKSSSLSWRANGYPAVEGLGYSKLPEPAPSTVTIPHYAVQYDLFQCSSSFESPTGSSERDRFIIKKGAKEDLDNSIKDYNYSSPSDDDEIEAAYDKQHRRNEARLERRDLVFELTQEKARRMAQAVKVPKEAQMGEGEKSLYLELALRGCKPVMFHHWRTDFATLPESLFTADDTSDEEIANLKFKSRARSEFHAIKAMKDILSLGCQIRDCQVLDVYPPNVVRKAILKFLRWAIDDGGLKTTCETIPVYIIQVQKPNEAALKTVTKLVDRLISHAARHQVAYGEPDEPYWPTLIGFVLCGPIATILSLDSDPYSPAWKAAPDSRVKFMGQFNLTEPGQDVWNSLALAISLIHVRETMVQLATTYPQNPKTPSFRDQMGELDDEDN</sequence>
<dbReference type="AlphaFoldDB" id="A0A9W9KAE7"/>
<reference evidence="2" key="2">
    <citation type="journal article" date="2023" name="IMA Fungus">
        <title>Comparative genomic study of the Penicillium genus elucidates a diverse pangenome and 15 lateral gene transfer events.</title>
        <authorList>
            <person name="Petersen C."/>
            <person name="Sorensen T."/>
            <person name="Nielsen M.R."/>
            <person name="Sondergaard T.E."/>
            <person name="Sorensen J.L."/>
            <person name="Fitzpatrick D.A."/>
            <person name="Frisvad J.C."/>
            <person name="Nielsen K.L."/>
        </authorList>
    </citation>
    <scope>NUCLEOTIDE SEQUENCE</scope>
    <source>
        <strain evidence="2">IBT 30761</strain>
    </source>
</reference>
<name>A0A9W9KAE7_9EURO</name>
<dbReference type="EMBL" id="JAPQKI010000005">
    <property type="protein sequence ID" value="KAJ5098461.1"/>
    <property type="molecule type" value="Genomic_DNA"/>
</dbReference>
<comment type="caution">
    <text evidence="2">The sequence shown here is derived from an EMBL/GenBank/DDBJ whole genome shotgun (WGS) entry which is preliminary data.</text>
</comment>
<dbReference type="RefSeq" id="XP_056474115.1">
    <property type="nucleotide sequence ID" value="XM_056617956.1"/>
</dbReference>
<reference evidence="2" key="1">
    <citation type="submission" date="2022-11" db="EMBL/GenBank/DDBJ databases">
        <authorList>
            <person name="Petersen C."/>
        </authorList>
    </citation>
    <scope>NUCLEOTIDE SEQUENCE</scope>
    <source>
        <strain evidence="2">IBT 30761</strain>
    </source>
</reference>
<organism evidence="2 3">
    <name type="scientific">Penicillium argentinense</name>
    <dbReference type="NCBI Taxonomy" id="1131581"/>
    <lineage>
        <taxon>Eukaryota</taxon>
        <taxon>Fungi</taxon>
        <taxon>Dikarya</taxon>
        <taxon>Ascomycota</taxon>
        <taxon>Pezizomycotina</taxon>
        <taxon>Eurotiomycetes</taxon>
        <taxon>Eurotiomycetidae</taxon>
        <taxon>Eurotiales</taxon>
        <taxon>Aspergillaceae</taxon>
        <taxon>Penicillium</taxon>
    </lineage>
</organism>